<dbReference type="EMBL" id="OQ865377">
    <property type="protein sequence ID" value="WHV01459.1"/>
    <property type="molecule type" value="Genomic_DNA"/>
</dbReference>
<dbReference type="InterPro" id="IPR002110">
    <property type="entry name" value="Ankyrin_rpt"/>
</dbReference>
<proteinExistence type="predicted"/>
<dbReference type="PANTHER" id="PTHR24178:SF9">
    <property type="entry name" value="ANK_REP_REGION DOMAIN-CONTAINING PROTEIN"/>
    <property type="match status" value="1"/>
</dbReference>
<feature type="repeat" description="ANK" evidence="3">
    <location>
        <begin position="80"/>
        <end position="112"/>
    </location>
</feature>
<gene>
    <name evidence="5" type="ORF">APAPVX9-013</name>
</gene>
<keyword evidence="1" id="KW-0677">Repeat</keyword>
<dbReference type="PROSITE" id="PS50088">
    <property type="entry name" value="ANK_REPEAT"/>
    <property type="match status" value="5"/>
</dbReference>
<feature type="repeat" description="ANK" evidence="3">
    <location>
        <begin position="208"/>
        <end position="240"/>
    </location>
</feature>
<evidence type="ECO:0000256" key="3">
    <source>
        <dbReference type="PROSITE-ProRule" id="PRU00023"/>
    </source>
</evidence>
<feature type="repeat" description="ANK" evidence="3">
    <location>
        <begin position="275"/>
        <end position="307"/>
    </location>
</feature>
<dbReference type="PRINTS" id="PR01415">
    <property type="entry name" value="ANKYRIN"/>
</dbReference>
<dbReference type="Gene3D" id="1.25.40.20">
    <property type="entry name" value="Ankyrin repeat-containing domain"/>
    <property type="match status" value="2"/>
</dbReference>
<keyword evidence="2 3" id="KW-0040">ANK repeat</keyword>
<evidence type="ECO:0000256" key="1">
    <source>
        <dbReference type="ARBA" id="ARBA00022737"/>
    </source>
</evidence>
<reference evidence="5" key="1">
    <citation type="submission" date="2023-04" db="EMBL/GenBank/DDBJ databases">
        <title>Genomic characterization of avipoxvirus isolates from Apapne (Himatione sanguinea).</title>
        <authorList>
            <person name="Butt S.L."/>
            <person name="Do Nascimento G.M."/>
        </authorList>
    </citation>
    <scope>NUCLEOTIDE SEQUENCE</scope>
    <source>
        <strain evidence="5">APAPVX9</strain>
    </source>
</reference>
<dbReference type="SUPFAM" id="SSF48403">
    <property type="entry name" value="Ankyrin repeat"/>
    <property type="match status" value="1"/>
</dbReference>
<name>A0AAT9UQ80_9POXV</name>
<sequence>MCTTNMDLNIYFSNAIYDRLLFNCVKAKDHELIEILLCHEKDINSPSCTSFVCYAVNNGDEETVKLFLKKGFDSNNKDEKGFISLHYAVLTNNNDITQLLLDNNSDVKLCDPCLLLHAVKSNSSDIVASLLKHGMNANIISEGYTALHYSIENNNLDITKLLLDNGANIEIINKCSFINNIIKSRFENYSDIIDLLLKYGADVNNINEYYAPIHLAIDNENEPITQLLISHGADINIRDDYNSSSPLHHAIKNINSNILKMLLDNGADVNSVNRYGCSPIYYAIYDKNLDFVNILLDYGADVNIVDLNNNTPLTVARNDYIKKLIISHIVISKYINKFVEHSSAYKRNIDFIYSHQNLINIKLDCENELIKLKKTKIGRKNLLECFINNDMNTVSKTINNESIKEYKKLFPIYNTIIEKFIYESIRRRELLTEVRNKITNSLPGFNDKFPHEIQYIILENLTNNELEKILVGNNSI</sequence>
<accession>A0AAT9UQ80</accession>
<evidence type="ECO:0000313" key="5">
    <source>
        <dbReference type="EMBL" id="WHV01459.1"/>
    </source>
</evidence>
<dbReference type="InterPro" id="IPR036770">
    <property type="entry name" value="Ankyrin_rpt-contain_sf"/>
</dbReference>
<dbReference type="SMART" id="SM00248">
    <property type="entry name" value="ANK"/>
    <property type="match status" value="9"/>
</dbReference>
<organism evidence="5">
    <name type="scientific">Apapanepox virus</name>
    <dbReference type="NCBI Taxonomy" id="3049969"/>
    <lineage>
        <taxon>Viruses</taxon>
        <taxon>Varidnaviria</taxon>
        <taxon>Bamfordvirae</taxon>
        <taxon>Nucleocytoviricota</taxon>
        <taxon>Pokkesviricetes</taxon>
        <taxon>Chitovirales</taxon>
        <taxon>Poxviridae</taxon>
        <taxon>Chordopoxvirinae</taxon>
        <taxon>Avipoxvirus</taxon>
    </lineage>
</organism>
<dbReference type="PANTHER" id="PTHR24178">
    <property type="entry name" value="MOLTING PROTEIN MLT-4"/>
    <property type="match status" value="1"/>
</dbReference>
<feature type="domain" description="PRANC" evidence="4">
    <location>
        <begin position="378"/>
        <end position="470"/>
    </location>
</feature>
<feature type="repeat" description="ANK" evidence="3">
    <location>
        <begin position="242"/>
        <end position="274"/>
    </location>
</feature>
<dbReference type="PROSITE" id="PS50297">
    <property type="entry name" value="ANK_REP_REGION"/>
    <property type="match status" value="5"/>
</dbReference>
<dbReference type="Pfam" id="PF12796">
    <property type="entry name" value="Ank_2"/>
    <property type="match status" value="3"/>
</dbReference>
<protein>
    <submittedName>
        <fullName evidence="5">Ankyrin repeat containing protein</fullName>
    </submittedName>
</protein>
<dbReference type="Pfam" id="PF09372">
    <property type="entry name" value="PRANC"/>
    <property type="match status" value="1"/>
</dbReference>
<feature type="repeat" description="ANK" evidence="3">
    <location>
        <begin position="142"/>
        <end position="174"/>
    </location>
</feature>
<dbReference type="InterPro" id="IPR018272">
    <property type="entry name" value="PRANC_domain"/>
</dbReference>
<dbReference type="Pfam" id="PF00023">
    <property type="entry name" value="Ank"/>
    <property type="match status" value="1"/>
</dbReference>
<evidence type="ECO:0000259" key="4">
    <source>
        <dbReference type="Pfam" id="PF09372"/>
    </source>
</evidence>
<evidence type="ECO:0000256" key="2">
    <source>
        <dbReference type="ARBA" id="ARBA00023043"/>
    </source>
</evidence>